<dbReference type="InterPro" id="IPR004995">
    <property type="entry name" value="Spore_Ger"/>
</dbReference>
<feature type="transmembrane region" description="Helical" evidence="3">
    <location>
        <begin position="325"/>
        <end position="345"/>
    </location>
</feature>
<dbReference type="GO" id="GO:0009847">
    <property type="term" value="P:spore germination"/>
    <property type="evidence" value="ECO:0007669"/>
    <property type="project" value="InterPro"/>
</dbReference>
<dbReference type="PANTHER" id="PTHR22550:SF5">
    <property type="entry name" value="LEUCINE ZIPPER PROTEIN 4"/>
    <property type="match status" value="1"/>
</dbReference>
<evidence type="ECO:0000256" key="2">
    <source>
        <dbReference type="ARBA" id="ARBA00023136"/>
    </source>
</evidence>
<dbReference type="GO" id="GO:0016020">
    <property type="term" value="C:membrane"/>
    <property type="evidence" value="ECO:0007669"/>
    <property type="project" value="InterPro"/>
</dbReference>
<feature type="transmembrane region" description="Helical" evidence="3">
    <location>
        <begin position="375"/>
        <end position="396"/>
    </location>
</feature>
<feature type="transmembrane region" description="Helical" evidence="3">
    <location>
        <begin position="285"/>
        <end position="305"/>
    </location>
</feature>
<dbReference type="AlphaFoldDB" id="A0A923IF09"/>
<dbReference type="RefSeq" id="WP_186888525.1">
    <property type="nucleotide sequence ID" value="NZ_JACONZ010000004.1"/>
</dbReference>
<name>A0A923IF09_9FIRM</name>
<protein>
    <submittedName>
        <fullName evidence="4">Spore germination protein</fullName>
    </submittedName>
</protein>
<comment type="similarity">
    <text evidence="1">Belongs to the GerABKA family.</text>
</comment>
<dbReference type="InterPro" id="IPR050768">
    <property type="entry name" value="UPF0353/GerABKA_families"/>
</dbReference>
<sequence length="489" mass="53694">MAQQWGSLSENLEWLQEQFGGSVDFYVKEAQLCGTSCAVCLCDDLAGIEIAWNMLLRPLQYEKQRFEGGEALLQYLSGASGVAFSPTPVKTMEDVFANLSAGNGVFLADGAGQAFSFAAQSFAQRSPGEPDSEVNVYGSKEAFCDVLRRNMGLIRRRVRSEGLVIETLKAGRYTQTEIALIYHRDLVDRRLLRGVKKRLEKVRLQMVFDSGYLAPFLENNPYSLFSCVGLTERPDTLCAKVCEGKVAVMADGTPYAVLVPFFFTENFQCMDDYSSRPYYASFIRIMKYIAFFTAVLLPGIFVAVANFTPELLPGQLLYKVAASEAATPLPLFLEAIFVNILLEIVKEAGLRLPKAIGHSVSLVAALIVGDAAIKFGILGSPVVIMAAISSICGFVVPSLYQPITILRMLFILAGGLLGPLGIVLLLMMTFFNICSINSFGMPYTAPLTPYGAESLRDGVLRMSWQRMQGHVFTVEDLPGVKGGRRRGKR</sequence>
<evidence type="ECO:0000256" key="1">
    <source>
        <dbReference type="ARBA" id="ARBA00005278"/>
    </source>
</evidence>
<dbReference type="PANTHER" id="PTHR22550">
    <property type="entry name" value="SPORE GERMINATION PROTEIN"/>
    <property type="match status" value="1"/>
</dbReference>
<keyword evidence="3" id="KW-0812">Transmembrane</keyword>
<evidence type="ECO:0000256" key="3">
    <source>
        <dbReference type="SAM" id="Phobius"/>
    </source>
</evidence>
<reference evidence="4" key="1">
    <citation type="submission" date="2020-08" db="EMBL/GenBank/DDBJ databases">
        <title>Genome public.</title>
        <authorList>
            <person name="Liu C."/>
            <person name="Sun Q."/>
        </authorList>
    </citation>
    <scope>NUCLEOTIDE SEQUENCE</scope>
    <source>
        <strain evidence="4">BX8</strain>
    </source>
</reference>
<keyword evidence="3" id="KW-1133">Transmembrane helix</keyword>
<comment type="caution">
    <text evidence="4">The sequence shown here is derived from an EMBL/GenBank/DDBJ whole genome shotgun (WGS) entry which is preliminary data.</text>
</comment>
<feature type="transmembrane region" description="Helical" evidence="3">
    <location>
        <begin position="408"/>
        <end position="431"/>
    </location>
</feature>
<keyword evidence="2 3" id="KW-0472">Membrane</keyword>
<organism evidence="4 5">
    <name type="scientific">Anaerofilum hominis</name>
    <dbReference type="NCBI Taxonomy" id="2763016"/>
    <lineage>
        <taxon>Bacteria</taxon>
        <taxon>Bacillati</taxon>
        <taxon>Bacillota</taxon>
        <taxon>Clostridia</taxon>
        <taxon>Eubacteriales</taxon>
        <taxon>Oscillospiraceae</taxon>
        <taxon>Anaerofilum</taxon>
    </lineage>
</organism>
<evidence type="ECO:0000313" key="4">
    <source>
        <dbReference type="EMBL" id="MBC5582180.1"/>
    </source>
</evidence>
<dbReference type="Pfam" id="PF03323">
    <property type="entry name" value="GerA"/>
    <property type="match status" value="1"/>
</dbReference>
<evidence type="ECO:0000313" key="5">
    <source>
        <dbReference type="Proteomes" id="UP000659630"/>
    </source>
</evidence>
<dbReference type="PIRSF" id="PIRSF005690">
    <property type="entry name" value="GerBA"/>
    <property type="match status" value="1"/>
</dbReference>
<dbReference type="Proteomes" id="UP000659630">
    <property type="component" value="Unassembled WGS sequence"/>
</dbReference>
<gene>
    <name evidence="4" type="ORF">H8S23_11745</name>
</gene>
<accession>A0A923IF09</accession>
<feature type="transmembrane region" description="Helical" evidence="3">
    <location>
        <begin position="352"/>
        <end position="369"/>
    </location>
</feature>
<keyword evidence="5" id="KW-1185">Reference proteome</keyword>
<proteinExistence type="inferred from homology"/>
<dbReference type="EMBL" id="JACONZ010000004">
    <property type="protein sequence ID" value="MBC5582180.1"/>
    <property type="molecule type" value="Genomic_DNA"/>
</dbReference>